<evidence type="ECO:0000256" key="4">
    <source>
        <dbReference type="ARBA" id="ARBA00022825"/>
    </source>
</evidence>
<dbReference type="Pfam" id="PF00326">
    <property type="entry name" value="Peptidase_S9"/>
    <property type="match status" value="1"/>
</dbReference>
<feature type="chain" id="PRO_5002696929" evidence="6">
    <location>
        <begin position="27"/>
        <end position="738"/>
    </location>
</feature>
<keyword evidence="6" id="KW-0732">Signal</keyword>
<feature type="domain" description="Peptidase S9A N-terminal" evidence="8">
    <location>
        <begin position="53"/>
        <end position="459"/>
    </location>
</feature>
<feature type="region of interest" description="Disordered" evidence="5">
    <location>
        <begin position="31"/>
        <end position="52"/>
    </location>
</feature>
<dbReference type="Gene3D" id="3.40.50.1820">
    <property type="entry name" value="alpha/beta hydrolase"/>
    <property type="match status" value="1"/>
</dbReference>
<feature type="signal peptide" evidence="6">
    <location>
        <begin position="1"/>
        <end position="26"/>
    </location>
</feature>
<keyword evidence="3" id="KW-0378">Hydrolase</keyword>
<evidence type="ECO:0000256" key="3">
    <source>
        <dbReference type="ARBA" id="ARBA00022801"/>
    </source>
</evidence>
<dbReference type="STRING" id="391625.PPSIR1_05683"/>
<evidence type="ECO:0000256" key="6">
    <source>
        <dbReference type="SAM" id="SignalP"/>
    </source>
</evidence>
<keyword evidence="2 9" id="KW-0645">Protease</keyword>
<evidence type="ECO:0000259" key="7">
    <source>
        <dbReference type="Pfam" id="PF00326"/>
    </source>
</evidence>
<evidence type="ECO:0000313" key="10">
    <source>
        <dbReference type="Proteomes" id="UP000005801"/>
    </source>
</evidence>
<dbReference type="Pfam" id="PF02897">
    <property type="entry name" value="Peptidase_S9_N"/>
    <property type="match status" value="1"/>
</dbReference>
<organism evidence="9 10">
    <name type="scientific">Plesiocystis pacifica SIR-1</name>
    <dbReference type="NCBI Taxonomy" id="391625"/>
    <lineage>
        <taxon>Bacteria</taxon>
        <taxon>Pseudomonadati</taxon>
        <taxon>Myxococcota</taxon>
        <taxon>Polyangia</taxon>
        <taxon>Nannocystales</taxon>
        <taxon>Nannocystaceae</taxon>
        <taxon>Plesiocystis</taxon>
    </lineage>
</organism>
<dbReference type="InterPro" id="IPR051543">
    <property type="entry name" value="Serine_Peptidase_S9A"/>
</dbReference>
<dbReference type="InterPro" id="IPR002470">
    <property type="entry name" value="Peptidase_S9A"/>
</dbReference>
<dbReference type="InterPro" id="IPR029058">
    <property type="entry name" value="AB_hydrolase_fold"/>
</dbReference>
<sequence>MSARSRIRTSPGTFALALALGGLVNAWGCTSDTSTDTSKPGDAPPEGAELPTPPVAKVVPHELEAHGQVRVDNYYWLRDRESPEVIDYLEAENAYTEAMTAHTATLRETLEAEMLARIDQDDVSPPVRERDYLYYERWAEGADYPVHCRKRGSLDAPEEVILDVQALAEPLGEGAYYAAYGLDVSESQQLLAFAEDTVGRRIYTIRFKDLKTGELLDEQIPEASADLTWAADDQTLFYVRKDLETLRSYQVWRHIMGTDPAKDELVYEEADDTFGVSVWLTKSRDYVVIDAWQTLSDESWIIDAHAPTSAARVVQPRERGLEYDLAHRPGKRGGEFILRTNLDAPNFRIMRTPVGKTTKDNWTELVAHRPEVLVEGFEVFSDYLVIDERERGLMKLRVRPWKEGDAGSHVIDFGEPTYSAYTGGNLVLDTTTLRYVYSSMTTPWSTYDYDLATREAVLVDEDKVLGGFDKANYVTERLELPARDGTLVPVSLVRRKDTPVDGSAPLLVYGYGSYGSSLDPSFSSTRLSLLDRGFVYALAHVRGGEDLGRGWYEDGKLLNKKNSFTDFIDVTEQLLEGGYGARDKVFAYGGSAGGLLMGAIVNMRPDLYTGVVAAVPFVDVMTTMLDASIPLTTGEYDEWGNPNERSYYDYMLSYSPYDNVEAKAYPAMLVTTGLHDSQVQYWEPAKWVAKLRALKTDDNPLLLKVDMSSGHGGKSGRLQSLEDTAFKWAFYIDLAQAN</sequence>
<evidence type="ECO:0000256" key="1">
    <source>
        <dbReference type="ARBA" id="ARBA00005228"/>
    </source>
</evidence>
<dbReference type="Proteomes" id="UP000005801">
    <property type="component" value="Unassembled WGS sequence"/>
</dbReference>
<accession>A6FXA9</accession>
<dbReference type="PRINTS" id="PR00862">
    <property type="entry name" value="PROLIGOPTASE"/>
</dbReference>
<reference evidence="9 10" key="1">
    <citation type="submission" date="2007-06" db="EMBL/GenBank/DDBJ databases">
        <authorList>
            <person name="Shimkets L."/>
            <person name="Ferriera S."/>
            <person name="Johnson J."/>
            <person name="Kravitz S."/>
            <person name="Beeson K."/>
            <person name="Sutton G."/>
            <person name="Rogers Y.-H."/>
            <person name="Friedman R."/>
            <person name="Frazier M."/>
            <person name="Venter J.C."/>
        </authorList>
    </citation>
    <scope>NUCLEOTIDE SEQUENCE [LARGE SCALE GENOMIC DNA]</scope>
    <source>
        <strain evidence="9 10">SIR-1</strain>
    </source>
</reference>
<dbReference type="PANTHER" id="PTHR11757">
    <property type="entry name" value="PROTEASE FAMILY S9A OLIGOPEPTIDASE"/>
    <property type="match status" value="1"/>
</dbReference>
<dbReference type="FunFam" id="3.40.50.1820:FF:000005">
    <property type="entry name" value="Prolyl endopeptidase"/>
    <property type="match status" value="1"/>
</dbReference>
<comment type="similarity">
    <text evidence="1">Belongs to the peptidase S9A family.</text>
</comment>
<dbReference type="GO" id="GO:0006508">
    <property type="term" value="P:proteolysis"/>
    <property type="evidence" value="ECO:0007669"/>
    <property type="project" value="UniProtKB-KW"/>
</dbReference>
<dbReference type="OrthoDB" id="9801421at2"/>
<keyword evidence="10" id="KW-1185">Reference proteome</keyword>
<comment type="caution">
    <text evidence="9">The sequence shown here is derived from an EMBL/GenBank/DDBJ whole genome shotgun (WGS) entry which is preliminary data.</text>
</comment>
<dbReference type="Gene3D" id="2.130.10.120">
    <property type="entry name" value="Prolyl oligopeptidase, N-terminal domain"/>
    <property type="match status" value="1"/>
</dbReference>
<keyword evidence="4" id="KW-0720">Serine protease</keyword>
<dbReference type="InterPro" id="IPR001375">
    <property type="entry name" value="Peptidase_S9_cat"/>
</dbReference>
<gene>
    <name evidence="9" type="ORF">PPSIR1_05683</name>
</gene>
<evidence type="ECO:0000256" key="2">
    <source>
        <dbReference type="ARBA" id="ARBA00022670"/>
    </source>
</evidence>
<dbReference type="SUPFAM" id="SSF50993">
    <property type="entry name" value="Peptidase/esterase 'gauge' domain"/>
    <property type="match status" value="1"/>
</dbReference>
<evidence type="ECO:0000313" key="9">
    <source>
        <dbReference type="EMBL" id="EDM81933.1"/>
    </source>
</evidence>
<evidence type="ECO:0000259" key="8">
    <source>
        <dbReference type="Pfam" id="PF02897"/>
    </source>
</evidence>
<proteinExistence type="inferred from homology"/>
<dbReference type="RefSeq" id="WP_006969108.1">
    <property type="nucleotide sequence ID" value="NZ_ABCS01000001.1"/>
</dbReference>
<dbReference type="EMBL" id="ABCS01000001">
    <property type="protein sequence ID" value="EDM81933.1"/>
    <property type="molecule type" value="Genomic_DNA"/>
</dbReference>
<protein>
    <submittedName>
        <fullName evidence="9">Protease II</fullName>
    </submittedName>
</protein>
<dbReference type="SUPFAM" id="SSF53474">
    <property type="entry name" value="alpha/beta-Hydrolases"/>
    <property type="match status" value="1"/>
</dbReference>
<name>A6FXA9_9BACT</name>
<dbReference type="PANTHER" id="PTHR11757:SF19">
    <property type="entry name" value="PROLYL ENDOPEPTIDASE-LIKE"/>
    <property type="match status" value="1"/>
</dbReference>
<dbReference type="eggNOG" id="COG1770">
    <property type="taxonomic scope" value="Bacteria"/>
</dbReference>
<feature type="domain" description="Peptidase S9 prolyl oligopeptidase catalytic" evidence="7">
    <location>
        <begin position="520"/>
        <end position="733"/>
    </location>
</feature>
<dbReference type="MEROPS" id="S09.010"/>
<evidence type="ECO:0000256" key="5">
    <source>
        <dbReference type="SAM" id="MobiDB-lite"/>
    </source>
</evidence>
<dbReference type="InterPro" id="IPR023302">
    <property type="entry name" value="Pept_S9A_N"/>
</dbReference>
<dbReference type="GO" id="GO:0004252">
    <property type="term" value="F:serine-type endopeptidase activity"/>
    <property type="evidence" value="ECO:0007669"/>
    <property type="project" value="InterPro"/>
</dbReference>
<dbReference type="AlphaFoldDB" id="A6FXA9"/>